<dbReference type="PANTHER" id="PTHR43479:SF11">
    <property type="entry name" value="ACREF_ENVCD OPERON REPRESSOR-RELATED"/>
    <property type="match status" value="1"/>
</dbReference>
<evidence type="ECO:0000259" key="3">
    <source>
        <dbReference type="PROSITE" id="PS50977"/>
    </source>
</evidence>
<evidence type="ECO:0000313" key="4">
    <source>
        <dbReference type="EMBL" id="SHH62390.1"/>
    </source>
</evidence>
<dbReference type="InterPro" id="IPR001647">
    <property type="entry name" value="HTH_TetR"/>
</dbReference>
<dbReference type="InterPro" id="IPR009057">
    <property type="entry name" value="Homeodomain-like_sf"/>
</dbReference>
<reference evidence="4 5" key="1">
    <citation type="submission" date="2016-11" db="EMBL/GenBank/DDBJ databases">
        <authorList>
            <person name="Jaros S."/>
            <person name="Januszkiewicz K."/>
            <person name="Wedrychowicz H."/>
        </authorList>
    </citation>
    <scope>NUCLEOTIDE SEQUENCE [LARGE SCALE GENOMIC DNA]</scope>
    <source>
        <strain evidence="4 5">DSM 10068</strain>
    </source>
</reference>
<dbReference type="SUPFAM" id="SSF46689">
    <property type="entry name" value="Homeodomain-like"/>
    <property type="match status" value="1"/>
</dbReference>
<dbReference type="Proteomes" id="UP000183995">
    <property type="component" value="Unassembled WGS sequence"/>
</dbReference>
<dbReference type="PRINTS" id="PR00455">
    <property type="entry name" value="HTHTETR"/>
</dbReference>
<gene>
    <name evidence="4" type="ORF">SAMN02745823_00524</name>
</gene>
<dbReference type="OrthoDB" id="9785164at2"/>
<dbReference type="PROSITE" id="PS50977">
    <property type="entry name" value="HTH_TETR_2"/>
    <property type="match status" value="1"/>
</dbReference>
<evidence type="ECO:0000313" key="5">
    <source>
        <dbReference type="Proteomes" id="UP000183995"/>
    </source>
</evidence>
<evidence type="ECO:0000256" key="1">
    <source>
        <dbReference type="ARBA" id="ARBA00023125"/>
    </source>
</evidence>
<proteinExistence type="predicted"/>
<dbReference type="InterPro" id="IPR050624">
    <property type="entry name" value="HTH-type_Tx_Regulator"/>
</dbReference>
<dbReference type="PROSITE" id="PS01081">
    <property type="entry name" value="HTH_TETR_1"/>
    <property type="match status" value="1"/>
</dbReference>
<dbReference type="Pfam" id="PF00440">
    <property type="entry name" value="TetR_N"/>
    <property type="match status" value="1"/>
</dbReference>
<dbReference type="Gene3D" id="1.10.357.10">
    <property type="entry name" value="Tetracycline Repressor, domain 2"/>
    <property type="match status" value="1"/>
</dbReference>
<dbReference type="PANTHER" id="PTHR43479">
    <property type="entry name" value="ACREF/ENVCD OPERON REPRESSOR-RELATED"/>
    <property type="match status" value="1"/>
</dbReference>
<dbReference type="InterPro" id="IPR023772">
    <property type="entry name" value="DNA-bd_HTH_TetR-type_CS"/>
</dbReference>
<evidence type="ECO:0000256" key="2">
    <source>
        <dbReference type="PROSITE-ProRule" id="PRU00335"/>
    </source>
</evidence>
<accession>A0A1M5UHJ0</accession>
<keyword evidence="1 2" id="KW-0238">DNA-binding</keyword>
<dbReference type="InterPro" id="IPR036271">
    <property type="entry name" value="Tet_transcr_reg_TetR-rel_C_sf"/>
</dbReference>
<name>A0A1M5UHJ0_9FIRM</name>
<dbReference type="GO" id="GO:0003677">
    <property type="term" value="F:DNA binding"/>
    <property type="evidence" value="ECO:0007669"/>
    <property type="project" value="UniProtKB-UniRule"/>
</dbReference>
<organism evidence="4 5">
    <name type="scientific">Sporobacter termitidis DSM 10068</name>
    <dbReference type="NCBI Taxonomy" id="1123282"/>
    <lineage>
        <taxon>Bacteria</taxon>
        <taxon>Bacillati</taxon>
        <taxon>Bacillota</taxon>
        <taxon>Clostridia</taxon>
        <taxon>Eubacteriales</taxon>
        <taxon>Oscillospiraceae</taxon>
        <taxon>Sporobacter</taxon>
    </lineage>
</organism>
<dbReference type="EMBL" id="FQXV01000001">
    <property type="protein sequence ID" value="SHH62390.1"/>
    <property type="molecule type" value="Genomic_DNA"/>
</dbReference>
<feature type="domain" description="HTH tetR-type" evidence="3">
    <location>
        <begin position="7"/>
        <end position="67"/>
    </location>
</feature>
<keyword evidence="5" id="KW-1185">Reference proteome</keyword>
<dbReference type="RefSeq" id="WP_073076059.1">
    <property type="nucleotide sequence ID" value="NZ_FQXV01000001.1"/>
</dbReference>
<feature type="DNA-binding region" description="H-T-H motif" evidence="2">
    <location>
        <begin position="30"/>
        <end position="49"/>
    </location>
</feature>
<protein>
    <submittedName>
        <fullName evidence="4">Transcriptional regulator, TetR family</fullName>
    </submittedName>
</protein>
<dbReference type="STRING" id="1123282.SAMN02745823_00524"/>
<dbReference type="AlphaFoldDB" id="A0A1M5UHJ0"/>
<sequence>MPYKKSELTKELVYKAALELMEENGYRAATIRDICKRANVSVGTFYSYFNTKSDVIREIYFSGDKFFLESVTPELEGKTCYEQLRLFVRYYAQINIETGLDIVKVLFNPDNEWFRQTRPMQSVLEEIIRRGQSSSALRGTLDAARIVDFFFDLLRGICYTWCVYDGSFDLETRMAGSLDLILDGIQA</sequence>
<dbReference type="SUPFAM" id="SSF48498">
    <property type="entry name" value="Tetracyclin repressor-like, C-terminal domain"/>
    <property type="match status" value="1"/>
</dbReference>